<dbReference type="InterPro" id="IPR037053">
    <property type="entry name" value="Phage_tail_collar_dom_sf"/>
</dbReference>
<reference evidence="2 3" key="1">
    <citation type="submission" date="2020-08" db="EMBL/GenBank/DDBJ databases">
        <title>Genomic Encyclopedia of Type Strains, Phase IV (KMG-V): Genome sequencing to study the core and pangenomes of soil and plant-associated prokaryotes.</title>
        <authorList>
            <person name="Whitman W."/>
        </authorList>
    </citation>
    <scope>NUCLEOTIDE SEQUENCE [LARGE SCALE GENOMIC DNA]</scope>
    <source>
        <strain evidence="2 3">ANJLi2</strain>
    </source>
</reference>
<gene>
    <name evidence="2" type="ORF">HDF23_000349</name>
</gene>
<evidence type="ECO:0000259" key="1">
    <source>
        <dbReference type="Pfam" id="PF07484"/>
    </source>
</evidence>
<dbReference type="SUPFAM" id="SSF88874">
    <property type="entry name" value="Receptor-binding domain of short tail fibre protein gp12"/>
    <property type="match status" value="1"/>
</dbReference>
<dbReference type="EMBL" id="JACHCB010000001">
    <property type="protein sequence ID" value="MBB6107619.1"/>
    <property type="molecule type" value="Genomic_DNA"/>
</dbReference>
<comment type="caution">
    <text evidence="2">The sequence shown here is derived from an EMBL/GenBank/DDBJ whole genome shotgun (WGS) entry which is preliminary data.</text>
</comment>
<proteinExistence type="predicted"/>
<evidence type="ECO:0000313" key="3">
    <source>
        <dbReference type="Proteomes" id="UP000541583"/>
    </source>
</evidence>
<dbReference type="RefSeq" id="WP_076369965.1">
    <property type="nucleotide sequence ID" value="NZ_FTMG01000001.1"/>
</dbReference>
<feature type="domain" description="Phage tail collar" evidence="1">
    <location>
        <begin position="7"/>
        <end position="63"/>
    </location>
</feature>
<sequence>MDNPFLGTISLFAGNFAPRGWALCNGQLLAIAQNQALFSILGTTYGGDGIRTFALPNLQGRSPMHWGQGPGLTPRVIGEAAGEESVTLLISQMPTHNHALNASTNTGNQPSPTNGVLAVSTDPDAGGNPINFTAGTNVNTIMANNSIAPIGQNLPHDNMQPYLAVTFIIALEGIFPSRN</sequence>
<evidence type="ECO:0000313" key="2">
    <source>
        <dbReference type="EMBL" id="MBB6107619.1"/>
    </source>
</evidence>
<dbReference type="Proteomes" id="UP000541583">
    <property type="component" value="Unassembled WGS sequence"/>
</dbReference>
<accession>A0ABR6PD03</accession>
<organism evidence="2 3">
    <name type="scientific">Mucilaginibacter lappiensis</name>
    <dbReference type="NCBI Taxonomy" id="354630"/>
    <lineage>
        <taxon>Bacteria</taxon>
        <taxon>Pseudomonadati</taxon>
        <taxon>Bacteroidota</taxon>
        <taxon>Sphingobacteriia</taxon>
        <taxon>Sphingobacteriales</taxon>
        <taxon>Sphingobacteriaceae</taxon>
        <taxon>Mucilaginibacter</taxon>
    </lineage>
</organism>
<dbReference type="Pfam" id="PF07484">
    <property type="entry name" value="Collar"/>
    <property type="match status" value="1"/>
</dbReference>
<keyword evidence="3" id="KW-1185">Reference proteome</keyword>
<protein>
    <submittedName>
        <fullName evidence="2">Microcystin-dependent protein</fullName>
    </submittedName>
</protein>
<dbReference type="InterPro" id="IPR011083">
    <property type="entry name" value="Phage_tail_collar_dom"/>
</dbReference>
<name>A0ABR6PD03_9SPHI</name>
<dbReference type="Gene3D" id="3.90.1340.10">
    <property type="entry name" value="Phage tail collar domain"/>
    <property type="match status" value="1"/>
</dbReference>